<dbReference type="CDD" id="cd14660">
    <property type="entry name" value="E2F_DD"/>
    <property type="match status" value="1"/>
</dbReference>
<feature type="compositionally biased region" description="Basic and acidic residues" evidence="6">
    <location>
        <begin position="189"/>
        <end position="199"/>
    </location>
</feature>
<dbReference type="PANTHER" id="PTHR12081">
    <property type="entry name" value="TRANSCRIPTION FACTOR E2F"/>
    <property type="match status" value="1"/>
</dbReference>
<sequence length="199" mass="22751">MSHVTQKLMDLFRSAPRGILDIKKVATQLGVGKRRVQDVINIFSEMGLIERRSNNRARWIGFDLSNQDEGPQQKKLKEDILQFQMTEEALDELIKDSAQQLLELANDKENQRLAYLTIQDLNAIPVFQEQNVLIVKAPEETKLEVPTPGFDSIQVYIKSTKGPIDVYLCEREDHMANNMPHAGETSTSESKRPEELDKE</sequence>
<dbReference type="SMART" id="SM01372">
    <property type="entry name" value="E2F_TDP"/>
    <property type="match status" value="1"/>
</dbReference>
<keyword evidence="2 5" id="KW-0805">Transcription regulation</keyword>
<evidence type="ECO:0000259" key="7">
    <source>
        <dbReference type="SMART" id="SM01372"/>
    </source>
</evidence>
<keyword evidence="5" id="KW-0539">Nucleus</keyword>
<dbReference type="GeneID" id="103109716"/>
<dbReference type="SUPFAM" id="SSF46785">
    <property type="entry name" value="Winged helix' DNA-binding domain"/>
    <property type="match status" value="1"/>
</dbReference>
<dbReference type="InterPro" id="IPR015633">
    <property type="entry name" value="E2F"/>
</dbReference>
<gene>
    <name evidence="9" type="primary">LOC103109716</name>
</gene>
<evidence type="ECO:0000256" key="5">
    <source>
        <dbReference type="RuleBase" id="RU003796"/>
    </source>
</evidence>
<dbReference type="Gene3D" id="1.10.10.10">
    <property type="entry name" value="Winged helix-like DNA-binding domain superfamily/Winged helix DNA-binding domain"/>
    <property type="match status" value="1"/>
</dbReference>
<evidence type="ECO:0000256" key="2">
    <source>
        <dbReference type="ARBA" id="ARBA00023015"/>
    </source>
</evidence>
<protein>
    <submittedName>
        <fullName evidence="9">Transcription factor E2F6-like</fullName>
    </submittedName>
</protein>
<keyword evidence="4 5" id="KW-0804">Transcription</keyword>
<dbReference type="InterPro" id="IPR036390">
    <property type="entry name" value="WH_DNA-bd_sf"/>
</dbReference>
<dbReference type="Pfam" id="PF16421">
    <property type="entry name" value="E2F_CC-MB"/>
    <property type="match status" value="1"/>
</dbReference>
<dbReference type="InterPro" id="IPR003316">
    <property type="entry name" value="E2F_WHTH_DNA-bd_dom"/>
</dbReference>
<dbReference type="SUPFAM" id="SSF144074">
    <property type="entry name" value="E2F-DP heterodimerization region"/>
    <property type="match status" value="1"/>
</dbReference>
<feature type="region of interest" description="Disordered" evidence="6">
    <location>
        <begin position="176"/>
        <end position="199"/>
    </location>
</feature>
<keyword evidence="8" id="KW-1185">Reference proteome</keyword>
<dbReference type="InterPro" id="IPR036388">
    <property type="entry name" value="WH-like_DNA-bd_sf"/>
</dbReference>
<proteinExistence type="inferred from homology"/>
<dbReference type="RefSeq" id="XP_060039501.1">
    <property type="nucleotide sequence ID" value="XM_060183518.1"/>
</dbReference>
<reference evidence="9" key="1">
    <citation type="submission" date="2025-08" db="UniProtKB">
        <authorList>
            <consortium name="RefSeq"/>
        </authorList>
    </citation>
    <scope>IDENTIFICATION</scope>
</reference>
<dbReference type="PANTHER" id="PTHR12081:SF19">
    <property type="entry name" value="TRANSCRIPTION FACTOR E2F6"/>
    <property type="match status" value="1"/>
</dbReference>
<dbReference type="Proteomes" id="UP001652624">
    <property type="component" value="Chromosome X"/>
</dbReference>
<comment type="subcellular location">
    <subcellularLocation>
        <location evidence="5">Nucleus</location>
    </subcellularLocation>
</comment>
<evidence type="ECO:0000256" key="4">
    <source>
        <dbReference type="ARBA" id="ARBA00023163"/>
    </source>
</evidence>
<comment type="similarity">
    <text evidence="1 5">Belongs to the E2F/DP family.</text>
</comment>
<dbReference type="Pfam" id="PF02319">
    <property type="entry name" value="WHD_E2F_TDP"/>
    <property type="match status" value="1"/>
</dbReference>
<organism evidence="8 9">
    <name type="scientific">Erinaceus europaeus</name>
    <name type="common">Western European hedgehog</name>
    <dbReference type="NCBI Taxonomy" id="9365"/>
    <lineage>
        <taxon>Eukaryota</taxon>
        <taxon>Metazoa</taxon>
        <taxon>Chordata</taxon>
        <taxon>Craniata</taxon>
        <taxon>Vertebrata</taxon>
        <taxon>Euteleostomi</taxon>
        <taxon>Mammalia</taxon>
        <taxon>Eutheria</taxon>
        <taxon>Laurasiatheria</taxon>
        <taxon>Eulipotyphla</taxon>
        <taxon>Erinaceidae</taxon>
        <taxon>Erinaceinae</taxon>
        <taxon>Erinaceus</taxon>
    </lineage>
</organism>
<evidence type="ECO:0000256" key="3">
    <source>
        <dbReference type="ARBA" id="ARBA00023125"/>
    </source>
</evidence>
<dbReference type="InterPro" id="IPR032198">
    <property type="entry name" value="E2F_CC-MB"/>
</dbReference>
<evidence type="ECO:0000313" key="9">
    <source>
        <dbReference type="RefSeq" id="XP_060039501.1"/>
    </source>
</evidence>
<accession>A0ABM3WSF1</accession>
<dbReference type="InterPro" id="IPR037241">
    <property type="entry name" value="E2F-DP_heterodim"/>
</dbReference>
<evidence type="ECO:0000313" key="8">
    <source>
        <dbReference type="Proteomes" id="UP001652624"/>
    </source>
</evidence>
<keyword evidence="3 5" id="KW-0238">DNA-binding</keyword>
<evidence type="ECO:0000256" key="1">
    <source>
        <dbReference type="ARBA" id="ARBA00010940"/>
    </source>
</evidence>
<name>A0ABM3WSF1_ERIEU</name>
<dbReference type="Gene3D" id="6.10.250.540">
    <property type="match status" value="1"/>
</dbReference>
<feature type="domain" description="E2F/DP family winged-helix DNA-binding" evidence="7">
    <location>
        <begin position="1"/>
        <end position="61"/>
    </location>
</feature>
<evidence type="ECO:0000256" key="6">
    <source>
        <dbReference type="SAM" id="MobiDB-lite"/>
    </source>
</evidence>